<proteinExistence type="predicted"/>
<accession>A0A1H8DKG0</accession>
<reference evidence="3 5" key="3">
    <citation type="submission" date="2016-10" db="EMBL/GenBank/DDBJ databases">
        <authorList>
            <person name="Varghese N."/>
            <person name="Submissions S."/>
        </authorList>
    </citation>
    <scope>NUCLEOTIDE SEQUENCE [LARGE SCALE GENOMIC DNA]</scope>
    <source>
        <strain evidence="3 5">CGMCC 1.7071</strain>
    </source>
</reference>
<dbReference type="STRING" id="501024.RTCCBAU85039_0892"/>
<evidence type="ECO:0000313" key="5">
    <source>
        <dbReference type="Proteomes" id="UP000198939"/>
    </source>
</evidence>
<evidence type="ECO:0000313" key="4">
    <source>
        <dbReference type="Proteomes" id="UP000183063"/>
    </source>
</evidence>
<dbReference type="AlphaFoldDB" id="A0A1H8DKG0"/>
<gene>
    <name evidence="2" type="ORF">RTCCBAU85039_0892</name>
    <name evidence="3" type="ORF">SAMN05216228_100271</name>
</gene>
<evidence type="ECO:0000313" key="3">
    <source>
        <dbReference type="EMBL" id="SEN07017.1"/>
    </source>
</evidence>
<dbReference type="Proteomes" id="UP000183063">
    <property type="component" value="Unassembled WGS sequence"/>
</dbReference>
<dbReference type="Proteomes" id="UP000198939">
    <property type="component" value="Unassembled WGS sequence"/>
</dbReference>
<dbReference type="EMBL" id="FNXB01000004">
    <property type="protein sequence ID" value="SEH52060.1"/>
    <property type="molecule type" value="Genomic_DNA"/>
</dbReference>
<evidence type="ECO:0008006" key="6">
    <source>
        <dbReference type="Google" id="ProtNLM"/>
    </source>
</evidence>
<dbReference type="EMBL" id="FOCV01000002">
    <property type="protein sequence ID" value="SEN07017.1"/>
    <property type="molecule type" value="Genomic_DNA"/>
</dbReference>
<feature type="signal peptide" evidence="1">
    <location>
        <begin position="1"/>
        <end position="47"/>
    </location>
</feature>
<reference evidence="4" key="1">
    <citation type="submission" date="2016-10" db="EMBL/GenBank/DDBJ databases">
        <authorList>
            <person name="Wibberg D."/>
        </authorList>
    </citation>
    <scope>NUCLEOTIDE SEQUENCE [LARGE SCALE GENOMIC DNA]</scope>
</reference>
<sequence>MSCRVLRRPYWGDERMRICLAVQSHKLAAIIVAAVASLASTTSIAVADDTKLASTAPNEESAPSLQIGTGINWFSLPSWGPRGPDFLGTGDSRVVDDGLGFGISLDLPLGQIGSQHFVLEWNGGFADLSSSSTDRTSLAGQSSLDLSFGNSANGSITTLTASPVGALPATATAGVTFADSAGATGVTVISDSSLAGGRVTHFASNTGVTGGAFAATLTNGGTQSAAAYAAYGDNTGFTLAATGDLSSSAIVDERSEDAIVIDQELLLGAPIDLQGGWTITPKFGPMYRSIDRDVDFRRTLQITANQPGVVVPEVGFAQTDELDARYVGAIAELAATKALQPDLSVSFDARFGGAYLHSRYRSHYSAILPTITTGPFDFISETRDDASLLAGVGAGLRYAPSENLVVGLDAGVNFVNKVPTINYVADAGGGVSPTIGMSHAIDYNVSVSISWRF</sequence>
<reference evidence="2" key="2">
    <citation type="submission" date="2016-10" db="EMBL/GenBank/DDBJ databases">
        <authorList>
            <person name="de Groot N.N."/>
        </authorList>
    </citation>
    <scope>NUCLEOTIDE SEQUENCE [LARGE SCALE GENOMIC DNA]</scope>
    <source>
        <strain evidence="2">CCBAU85039</strain>
    </source>
</reference>
<evidence type="ECO:0000256" key="1">
    <source>
        <dbReference type="SAM" id="SignalP"/>
    </source>
</evidence>
<keyword evidence="5" id="KW-1185">Reference proteome</keyword>
<dbReference type="InterPro" id="IPR036709">
    <property type="entry name" value="Autotransporte_beta_dom_sf"/>
</dbReference>
<protein>
    <recommendedName>
        <fullName evidence="6">Outer membrane protein transport protein (OMPP1/FadL/TodX)</fullName>
    </recommendedName>
</protein>
<feature type="chain" id="PRO_5030029443" description="Outer membrane protein transport protein (OMPP1/FadL/TodX)" evidence="1">
    <location>
        <begin position="48"/>
        <end position="453"/>
    </location>
</feature>
<evidence type="ECO:0000313" key="2">
    <source>
        <dbReference type="EMBL" id="SEH52060.1"/>
    </source>
</evidence>
<name>A0A1H8DKG0_9HYPH</name>
<organism evidence="2 4">
    <name type="scientific">Rhizobium tibeticum</name>
    <dbReference type="NCBI Taxonomy" id="501024"/>
    <lineage>
        <taxon>Bacteria</taxon>
        <taxon>Pseudomonadati</taxon>
        <taxon>Pseudomonadota</taxon>
        <taxon>Alphaproteobacteria</taxon>
        <taxon>Hyphomicrobiales</taxon>
        <taxon>Rhizobiaceae</taxon>
        <taxon>Rhizobium/Agrobacterium group</taxon>
        <taxon>Rhizobium</taxon>
    </lineage>
</organism>
<keyword evidence="1" id="KW-0732">Signal</keyword>
<dbReference type="SUPFAM" id="SSF103515">
    <property type="entry name" value="Autotransporter"/>
    <property type="match status" value="1"/>
</dbReference>